<gene>
    <name evidence="1" type="ORF">Anapl_00100</name>
</gene>
<evidence type="ECO:0000313" key="2">
    <source>
        <dbReference type="Proteomes" id="UP000296049"/>
    </source>
</evidence>
<accession>R0LTR4</accession>
<keyword evidence="2" id="KW-1185">Reference proteome</keyword>
<name>R0LTR4_ANAPL</name>
<reference evidence="2" key="1">
    <citation type="journal article" date="2013" name="Nat. Genet.">
        <title>The duck genome and transcriptome provide insight into an avian influenza virus reservoir species.</title>
        <authorList>
            <person name="Huang Y."/>
            <person name="Li Y."/>
            <person name="Burt D.W."/>
            <person name="Chen H."/>
            <person name="Zhang Y."/>
            <person name="Qian W."/>
            <person name="Kim H."/>
            <person name="Gan S."/>
            <person name="Zhao Y."/>
            <person name="Li J."/>
            <person name="Yi K."/>
            <person name="Feng H."/>
            <person name="Zhu P."/>
            <person name="Li B."/>
            <person name="Liu Q."/>
            <person name="Fairley S."/>
            <person name="Magor K.E."/>
            <person name="Du Z."/>
            <person name="Hu X."/>
            <person name="Goodman L."/>
            <person name="Tafer H."/>
            <person name="Vignal A."/>
            <person name="Lee T."/>
            <person name="Kim K.W."/>
            <person name="Sheng Z."/>
            <person name="An Y."/>
            <person name="Searle S."/>
            <person name="Herrero J."/>
            <person name="Groenen M.A."/>
            <person name="Crooijmans R.P."/>
            <person name="Faraut T."/>
            <person name="Cai Q."/>
            <person name="Webster R.G."/>
            <person name="Aldridge J.R."/>
            <person name="Warren W.C."/>
            <person name="Bartschat S."/>
            <person name="Kehr S."/>
            <person name="Marz M."/>
            <person name="Stadler P.F."/>
            <person name="Smith J."/>
            <person name="Kraus R.H."/>
            <person name="Zhao Y."/>
            <person name="Ren L."/>
            <person name="Fei J."/>
            <person name="Morisson M."/>
            <person name="Kaiser P."/>
            <person name="Griffin D.K."/>
            <person name="Rao M."/>
            <person name="Pitel F."/>
            <person name="Wang J."/>
            <person name="Li N."/>
        </authorList>
    </citation>
    <scope>NUCLEOTIDE SEQUENCE [LARGE SCALE GENOMIC DNA]</scope>
</reference>
<dbReference type="Proteomes" id="UP000296049">
    <property type="component" value="Unassembled WGS sequence"/>
</dbReference>
<dbReference type="AlphaFoldDB" id="R0LTR4"/>
<organism evidence="1 2">
    <name type="scientific">Anas platyrhynchos</name>
    <name type="common">Mallard</name>
    <name type="synonym">Anas boschas</name>
    <dbReference type="NCBI Taxonomy" id="8839"/>
    <lineage>
        <taxon>Eukaryota</taxon>
        <taxon>Metazoa</taxon>
        <taxon>Chordata</taxon>
        <taxon>Craniata</taxon>
        <taxon>Vertebrata</taxon>
        <taxon>Euteleostomi</taxon>
        <taxon>Archelosauria</taxon>
        <taxon>Archosauria</taxon>
        <taxon>Dinosauria</taxon>
        <taxon>Saurischia</taxon>
        <taxon>Theropoda</taxon>
        <taxon>Coelurosauria</taxon>
        <taxon>Aves</taxon>
        <taxon>Neognathae</taxon>
        <taxon>Galloanserae</taxon>
        <taxon>Anseriformes</taxon>
        <taxon>Anatidae</taxon>
        <taxon>Anatinae</taxon>
        <taxon>Anas</taxon>
    </lineage>
</organism>
<sequence length="401" mass="43689">MKPFSHVPNASVHDVGQCLATTLSAILPVAGGETRTPVPGKGTSLAAGGARHRRAAALYSCELHYFLPFRVGRGGLSADFATRTRFIIVERLHHVTVLDSLSKLKRDFQRHQKHLQVSVQSQWSQAVFDTHVTNGAAPFSGAKGAFCKSNYATFESNLSVKSSYPEGFPLNSSSLYSLKAITCMCTGPMSCLLKETAKILIILQGKQKLSGRGVDLEAVFMNESGPPLLITRGKGCFLLRSKCFSLDFVGFVMDAPDLTIVQLYGEQFVCRLVQARKVVLGAKRGHDSPARLAFLESVWSSCGETGCLPKPAAPQPPAPCQDNSMRGPGGRECCQDSCQRLTSRQRRTSSVREDEAAGHHYQGQCFPAADLFSPAHYYILSLLARRTGIQLFVYFAPVAQK</sequence>
<dbReference type="EMBL" id="KB742833">
    <property type="protein sequence ID" value="EOB03783.1"/>
    <property type="molecule type" value="Genomic_DNA"/>
</dbReference>
<protein>
    <submittedName>
        <fullName evidence="1">Uncharacterized protein</fullName>
    </submittedName>
</protein>
<proteinExistence type="predicted"/>
<evidence type="ECO:0000313" key="1">
    <source>
        <dbReference type="EMBL" id="EOB03783.1"/>
    </source>
</evidence>